<evidence type="ECO:0000313" key="1">
    <source>
        <dbReference type="EMBL" id="PKY66699.1"/>
    </source>
</evidence>
<proteinExistence type="predicted"/>
<reference evidence="1 2" key="1">
    <citation type="submission" date="2017-12" db="EMBL/GenBank/DDBJ databases">
        <title>Phylogenetic diversity of female urinary microbiome.</title>
        <authorList>
            <person name="Thomas-White K."/>
            <person name="Wolfe A.J."/>
        </authorList>
    </citation>
    <scope>NUCLEOTIDE SEQUENCE [LARGE SCALE GENOMIC DNA]</scope>
    <source>
        <strain evidence="1 2">UMB0250</strain>
    </source>
</reference>
<sequence length="379" mass="40396">MATSPVLPPAWADVPSQADPCLADVFGAALACAGLPLGDETARARLSLDREEGQLLIILVDGLGYVPLMSHLGHASTLRSVRDDIVSLHTIVPSTTAAAITSFGTGEKPGKTRMVGYAVARGVSVMNLLAFENGPDPLAWQECPTYFERLNQQGVKSAVISPPTFAGSGLTKAALRGARHVAGKTWDERASAALRELKKGTQVVYLYWSEIDHTGHGHAVSSWEWSDALEAFDAGLGRLLLRLPRNVRTVVTADHGMIDIDHGALIDLADRPDLADGVRVLAGETRAVHIHTEAGRESEVIDRWKNELSDVAWVLGCDESAGLLGEGPGNNEIGAGIAFFNGRAGLVDSRSQKPEMIAMPGVHGSLTEAEMRIPLIRLS</sequence>
<dbReference type="GO" id="GO:0016787">
    <property type="term" value="F:hydrolase activity"/>
    <property type="evidence" value="ECO:0007669"/>
    <property type="project" value="UniProtKB-ARBA"/>
</dbReference>
<dbReference type="Gene3D" id="3.40.720.10">
    <property type="entry name" value="Alkaline Phosphatase, subunit A"/>
    <property type="match status" value="1"/>
</dbReference>
<dbReference type="SUPFAM" id="SSF53649">
    <property type="entry name" value="Alkaline phosphatase-like"/>
    <property type="match status" value="1"/>
</dbReference>
<dbReference type="RefSeq" id="WP_101627226.1">
    <property type="nucleotide sequence ID" value="NZ_PKKJ01000001.1"/>
</dbReference>
<dbReference type="AlphaFoldDB" id="A0A2I1I6G2"/>
<protein>
    <submittedName>
        <fullName evidence="1">Alkaline phosphatase family protein</fullName>
    </submittedName>
</protein>
<dbReference type="PANTHER" id="PTHR10151">
    <property type="entry name" value="ECTONUCLEOTIDE PYROPHOSPHATASE/PHOSPHODIESTERASE"/>
    <property type="match status" value="1"/>
</dbReference>
<gene>
    <name evidence="1" type="ORF">CYJ25_00125</name>
</gene>
<name>A0A2I1I6G2_9ACTO</name>
<dbReference type="InterPro" id="IPR017850">
    <property type="entry name" value="Alkaline_phosphatase_core_sf"/>
</dbReference>
<dbReference type="Proteomes" id="UP000234545">
    <property type="component" value="Unassembled WGS sequence"/>
</dbReference>
<organism evidence="1 2">
    <name type="scientific">Schaalia turicensis</name>
    <dbReference type="NCBI Taxonomy" id="131111"/>
    <lineage>
        <taxon>Bacteria</taxon>
        <taxon>Bacillati</taxon>
        <taxon>Actinomycetota</taxon>
        <taxon>Actinomycetes</taxon>
        <taxon>Actinomycetales</taxon>
        <taxon>Actinomycetaceae</taxon>
        <taxon>Schaalia</taxon>
    </lineage>
</organism>
<dbReference type="EMBL" id="PKKJ01000001">
    <property type="protein sequence ID" value="PKY66699.1"/>
    <property type="molecule type" value="Genomic_DNA"/>
</dbReference>
<accession>A0A2I1I6G2</accession>
<dbReference type="Pfam" id="PF01663">
    <property type="entry name" value="Phosphodiest"/>
    <property type="match status" value="1"/>
</dbReference>
<dbReference type="InterPro" id="IPR002591">
    <property type="entry name" value="Phosphodiest/P_Trfase"/>
</dbReference>
<dbReference type="OrthoDB" id="9779267at2"/>
<comment type="caution">
    <text evidence="1">The sequence shown here is derived from an EMBL/GenBank/DDBJ whole genome shotgun (WGS) entry which is preliminary data.</text>
</comment>
<evidence type="ECO:0000313" key="2">
    <source>
        <dbReference type="Proteomes" id="UP000234545"/>
    </source>
</evidence>
<dbReference type="PANTHER" id="PTHR10151:SF120">
    <property type="entry name" value="BIS(5'-ADENOSYL)-TRIPHOSPHATASE"/>
    <property type="match status" value="1"/>
</dbReference>